<reference evidence="1 2" key="1">
    <citation type="journal article" date="2018" name="Elife">
        <title>Discovery and characterization of a prevalent human gut bacterial enzyme sufficient for the inactivation of a family of plant toxins.</title>
        <authorList>
            <person name="Koppel N."/>
            <person name="Bisanz J.E."/>
            <person name="Pandelia M.E."/>
            <person name="Turnbaugh P.J."/>
            <person name="Balskus E.P."/>
        </authorList>
    </citation>
    <scope>NUCLEOTIDE SEQUENCE [LARGE SCALE GENOMIC DNA]</scope>
    <source>
        <strain evidence="2">anaerobia AP69FAA</strain>
    </source>
</reference>
<dbReference type="SUPFAM" id="SSF46785">
    <property type="entry name" value="Winged helix' DNA-binding domain"/>
    <property type="match status" value="1"/>
</dbReference>
<dbReference type="Pfam" id="PF13730">
    <property type="entry name" value="HTH_36"/>
    <property type="match status" value="1"/>
</dbReference>
<dbReference type="OrthoDB" id="3182292at2"/>
<dbReference type="Proteomes" id="UP000253792">
    <property type="component" value="Unassembled WGS sequence"/>
</dbReference>
<name>A0A369L7X5_9ACTN</name>
<sequence>MTEMTAETTTEIDDDITLADGKRTLTNSQLLILGFIASYGVAGCSESKRDIAEALQVSLKTVDRAILRLRKEGFIISVARYAENGMRLSNTYHVPTPEVKGEQLHAIAG</sequence>
<comment type="caution">
    <text evidence="1">The sequence shown here is derived from an EMBL/GenBank/DDBJ whole genome shotgun (WGS) entry which is preliminary data.</text>
</comment>
<accession>A0A369L7X5</accession>
<keyword evidence="2" id="KW-1185">Reference proteome</keyword>
<dbReference type="EMBL" id="PPTP01000007">
    <property type="protein sequence ID" value="RDB54839.1"/>
    <property type="molecule type" value="Genomic_DNA"/>
</dbReference>
<evidence type="ECO:0008006" key="3">
    <source>
        <dbReference type="Google" id="ProtNLM"/>
    </source>
</evidence>
<dbReference type="Gene3D" id="1.10.10.10">
    <property type="entry name" value="Winged helix-like DNA-binding domain superfamily/Winged helix DNA-binding domain"/>
    <property type="match status" value="1"/>
</dbReference>
<dbReference type="AlphaFoldDB" id="A0A369L7X5"/>
<dbReference type="InterPro" id="IPR036390">
    <property type="entry name" value="WH_DNA-bd_sf"/>
</dbReference>
<evidence type="ECO:0000313" key="2">
    <source>
        <dbReference type="Proteomes" id="UP000253792"/>
    </source>
</evidence>
<dbReference type="RefSeq" id="WP_114621079.1">
    <property type="nucleotide sequence ID" value="NZ_CAJKON010000038.1"/>
</dbReference>
<gene>
    <name evidence="1" type="ORF">C1880_08315</name>
</gene>
<organism evidence="1 2">
    <name type="scientific">Senegalimassilia anaerobia</name>
    <dbReference type="NCBI Taxonomy" id="1473216"/>
    <lineage>
        <taxon>Bacteria</taxon>
        <taxon>Bacillati</taxon>
        <taxon>Actinomycetota</taxon>
        <taxon>Coriobacteriia</taxon>
        <taxon>Coriobacteriales</taxon>
        <taxon>Coriobacteriaceae</taxon>
        <taxon>Senegalimassilia</taxon>
    </lineage>
</organism>
<proteinExistence type="predicted"/>
<dbReference type="InterPro" id="IPR036388">
    <property type="entry name" value="WH-like_DNA-bd_sf"/>
</dbReference>
<evidence type="ECO:0000313" key="1">
    <source>
        <dbReference type="EMBL" id="RDB54839.1"/>
    </source>
</evidence>
<protein>
    <recommendedName>
        <fullName evidence="3">MarR family transcriptional regulator</fullName>
    </recommendedName>
</protein>